<reference evidence="1" key="1">
    <citation type="submission" date="2023-07" db="EMBL/GenBank/DDBJ databases">
        <title>Sorghum-associated microbial communities from plants grown in Nebraska, USA.</title>
        <authorList>
            <person name="Schachtman D."/>
        </authorList>
    </citation>
    <scope>NUCLEOTIDE SEQUENCE</scope>
    <source>
        <strain evidence="1">BE261</strain>
    </source>
</reference>
<proteinExistence type="predicted"/>
<dbReference type="AlphaFoldDB" id="A0AAW8NEL9"/>
<sequence length="133" mass="13810">MSRWERVDSACLVGILAFLLLLAGSYLPQQHATAAPAAPAPVAVLQVTGEAVELTSEPSGIGGMTIAELHADAAAALATLPQQAPSGQYTGIPQYVASYEGSVPTFPATYFTLESNQRPGVFHVFNVVAALRA</sequence>
<evidence type="ECO:0000313" key="2">
    <source>
        <dbReference type="Proteomes" id="UP001262032"/>
    </source>
</evidence>
<protein>
    <submittedName>
        <fullName evidence="1">Uncharacterized protein</fullName>
    </submittedName>
</protein>
<dbReference type="RefSeq" id="WP_310114120.1">
    <property type="nucleotide sequence ID" value="NZ_JAVDTN010000017.1"/>
</dbReference>
<evidence type="ECO:0000313" key="1">
    <source>
        <dbReference type="EMBL" id="MDR7164834.1"/>
    </source>
</evidence>
<organism evidence="1 2">
    <name type="scientific">Pseudarthrobacter oxydans</name>
    <name type="common">Arthrobacter oxydans</name>
    <dbReference type="NCBI Taxonomy" id="1671"/>
    <lineage>
        <taxon>Bacteria</taxon>
        <taxon>Bacillati</taxon>
        <taxon>Actinomycetota</taxon>
        <taxon>Actinomycetes</taxon>
        <taxon>Micrococcales</taxon>
        <taxon>Micrococcaceae</taxon>
        <taxon>Pseudarthrobacter</taxon>
    </lineage>
</organism>
<comment type="caution">
    <text evidence="1">The sequence shown here is derived from an EMBL/GenBank/DDBJ whole genome shotgun (WGS) entry which is preliminary data.</text>
</comment>
<dbReference type="GeneID" id="97424213"/>
<gene>
    <name evidence="1" type="ORF">J2X12_002872</name>
</gene>
<accession>A0AAW8NEL9</accession>
<dbReference type="EMBL" id="JAVDWN010000010">
    <property type="protein sequence ID" value="MDR7164834.1"/>
    <property type="molecule type" value="Genomic_DNA"/>
</dbReference>
<name>A0AAW8NEL9_PSEOX</name>
<dbReference type="Proteomes" id="UP001262032">
    <property type="component" value="Unassembled WGS sequence"/>
</dbReference>